<keyword evidence="14" id="KW-1185">Reference proteome</keyword>
<reference evidence="13 14" key="1">
    <citation type="journal article" date="2007" name="Genome Res.">
        <title>Genome characteristics of facultatively symbiotic Frankia sp. strains reflect host range and host plant biogeography.</title>
        <authorList>
            <person name="Normand P."/>
            <person name="Lapierre P."/>
            <person name="Tisa L.S."/>
            <person name="Gogarten J.P."/>
            <person name="Alloisio N."/>
            <person name="Bagnarol E."/>
            <person name="Bassi C.A."/>
            <person name="Berry A.M."/>
            <person name="Bickhart D.M."/>
            <person name="Choisne N."/>
            <person name="Couloux A."/>
            <person name="Cournoyer B."/>
            <person name="Cruveiller S."/>
            <person name="Daubin V."/>
            <person name="Demange N."/>
            <person name="Francino M.P."/>
            <person name="Goltsman E."/>
            <person name="Huang Y."/>
            <person name="Kopp O.R."/>
            <person name="Labarre L."/>
            <person name="Lapidus A."/>
            <person name="Lavire C."/>
            <person name="Marechal J."/>
            <person name="Martinez M."/>
            <person name="Mastronunzio J.E."/>
            <person name="Mullin B.C."/>
            <person name="Niemann J."/>
            <person name="Pujic P."/>
            <person name="Rawnsley T."/>
            <person name="Rouy Z."/>
            <person name="Schenowitz C."/>
            <person name="Sellstedt A."/>
            <person name="Tavares F."/>
            <person name="Tomkins J.P."/>
            <person name="Vallenet D."/>
            <person name="Valverde C."/>
            <person name="Wall L.G."/>
            <person name="Wang Y."/>
            <person name="Medigue C."/>
            <person name="Benson D.R."/>
        </authorList>
    </citation>
    <scope>NUCLEOTIDE SEQUENCE [LARGE SCALE GENOMIC DNA]</scope>
    <source>
        <strain evidence="14">DSM 45986 / CECT 9034 / ACN14a</strain>
    </source>
</reference>
<dbReference type="HOGENOM" id="CLU_005391_4_1_11"/>
<evidence type="ECO:0000256" key="7">
    <source>
        <dbReference type="ARBA" id="ARBA00032259"/>
    </source>
</evidence>
<dbReference type="eggNOG" id="COG1012">
    <property type="taxonomic scope" value="Bacteria"/>
</dbReference>
<gene>
    <name evidence="13" type="primary">putA</name>
    <name evidence="13" type="ordered locus">FRAAL4347</name>
</gene>
<name>Q0RHN7_FRAAA</name>
<dbReference type="Gene3D" id="3.40.309.10">
    <property type="entry name" value="Aldehyde Dehydrogenase, Chain A, domain 2"/>
    <property type="match status" value="1"/>
</dbReference>
<feature type="compositionally biased region" description="Gly residues" evidence="11">
    <location>
        <begin position="558"/>
        <end position="575"/>
    </location>
</feature>
<evidence type="ECO:0000256" key="11">
    <source>
        <dbReference type="SAM" id="MobiDB-lite"/>
    </source>
</evidence>
<dbReference type="GO" id="GO:0003842">
    <property type="term" value="F:L-glutamate gamma-semialdehyde dehydrogenase activity"/>
    <property type="evidence" value="ECO:0007669"/>
    <property type="project" value="UniProtKB-EC"/>
</dbReference>
<evidence type="ECO:0000256" key="10">
    <source>
        <dbReference type="RuleBase" id="RU003345"/>
    </source>
</evidence>
<comment type="similarity">
    <text evidence="2 10">Belongs to the aldehyde dehydrogenase family.</text>
</comment>
<comment type="catalytic activity">
    <reaction evidence="8">
        <text>L-glutamate 5-semialdehyde + NAD(+) + H2O = L-glutamate + NADH + 2 H(+)</text>
        <dbReference type="Rhea" id="RHEA:30235"/>
        <dbReference type="ChEBI" id="CHEBI:15377"/>
        <dbReference type="ChEBI" id="CHEBI:15378"/>
        <dbReference type="ChEBI" id="CHEBI:29985"/>
        <dbReference type="ChEBI" id="CHEBI:57540"/>
        <dbReference type="ChEBI" id="CHEBI:57945"/>
        <dbReference type="ChEBI" id="CHEBI:58066"/>
        <dbReference type="EC" id="1.2.1.88"/>
    </reaction>
</comment>
<evidence type="ECO:0000313" key="13">
    <source>
        <dbReference type="EMBL" id="CAJ62989.1"/>
    </source>
</evidence>
<dbReference type="STRING" id="326424.FRAAL4347"/>
<feature type="region of interest" description="Disordered" evidence="11">
    <location>
        <begin position="557"/>
        <end position="599"/>
    </location>
</feature>
<dbReference type="FunFam" id="3.40.605.10:FF:000006">
    <property type="entry name" value="1-pyrroline-5-carboxylate dehydrogenase"/>
    <property type="match status" value="1"/>
</dbReference>
<dbReference type="GO" id="GO:0004657">
    <property type="term" value="F:proline dehydrogenase activity"/>
    <property type="evidence" value="ECO:0007669"/>
    <property type="project" value="UniProtKB-ARBA"/>
</dbReference>
<dbReference type="PANTHER" id="PTHR42862">
    <property type="entry name" value="DELTA-1-PYRROLINE-5-CARBOXYLATE DEHYDROGENASE 1, ISOFORM A-RELATED"/>
    <property type="match status" value="1"/>
</dbReference>
<dbReference type="PANTHER" id="PTHR42862:SF1">
    <property type="entry name" value="DELTA-1-PYRROLINE-5-CARBOXYLATE DEHYDROGENASE 2, ISOFORM A-RELATED"/>
    <property type="match status" value="1"/>
</dbReference>
<dbReference type="SUPFAM" id="SSF53720">
    <property type="entry name" value="ALDH-like"/>
    <property type="match status" value="1"/>
</dbReference>
<dbReference type="InterPro" id="IPR016162">
    <property type="entry name" value="Ald_DH_N"/>
</dbReference>
<dbReference type="PROSITE" id="PS00687">
    <property type="entry name" value="ALDEHYDE_DEHYDR_GLU"/>
    <property type="match status" value="1"/>
</dbReference>
<dbReference type="AlphaFoldDB" id="Q0RHN7"/>
<dbReference type="GO" id="GO:0009898">
    <property type="term" value="C:cytoplasmic side of plasma membrane"/>
    <property type="evidence" value="ECO:0007669"/>
    <property type="project" value="TreeGrafter"/>
</dbReference>
<dbReference type="InterPro" id="IPR050485">
    <property type="entry name" value="Proline_metab_enzyme"/>
</dbReference>
<dbReference type="GO" id="GO:0010133">
    <property type="term" value="P:L-proline catabolic process to L-glutamate"/>
    <property type="evidence" value="ECO:0007669"/>
    <property type="project" value="UniProtKB-UniPathway"/>
</dbReference>
<sequence>MADNEPVRTYAPGSAQRAGLRRALLRLGGDHLDLTNTIGGHSRPGGGAPRDVVQPHAYRRVLGTLRESTHADAAAAVAAAKLAAGPWRDLGFTGRAAVFLRAADALAGPWRDTLNAATMLGQSKTCQQAEIDAACELIDFWRFNVMFAAELHEAQPRSAAGEWNRLDLRPLEGFVYAVTPFNFTAIAGNLPTAPALMGNTVVWKPAPTQALAAHFLMRLLEAAGLPPGVINLVGGSGEPVSDVVFSDPDLAGVHFTGSAAVFTRLWRAVADNLDGYRSYPRIVGETGGKDFVVAHPSADVDVLRTALVRGAFEYSGQKCSAASRAYVPASLWRRMDAELAAATEALSVGDVNDFDHFTGAVIDARAYTRLAAACTRAASDATVTVLAGAQCDDAVGWFVRPTILVGTDPGREWFTRELFGPILSVHVYDDSRPGAWDDVLHLVDATSPYALTGAVIATDRAAIARAEDVLRFAAGNFYINDKPTGAVVGRQPFGGARRSGTDDKAGSAQNLLRWVSSRVVKENLCPPVVHDHPHMGGGGVASGLVATARAAGRVAAAGGAGAGGAGTGGGGGVGRAPGSDGSDGSDGADPPADTRGGCP</sequence>
<evidence type="ECO:0000256" key="3">
    <source>
        <dbReference type="ARBA" id="ARBA00012884"/>
    </source>
</evidence>
<dbReference type="PROSITE" id="PS00070">
    <property type="entry name" value="ALDEHYDE_DEHYDR_CYS"/>
    <property type="match status" value="1"/>
</dbReference>
<dbReference type="NCBIfam" id="TIGR01236">
    <property type="entry name" value="D1pyr5carbox1"/>
    <property type="match status" value="1"/>
</dbReference>
<dbReference type="EC" id="1.2.1.88" evidence="3"/>
<feature type="domain" description="Aldehyde dehydrogenase" evidence="12">
    <location>
        <begin position="51"/>
        <end position="515"/>
    </location>
</feature>
<comment type="pathway">
    <text evidence="1">Amino-acid degradation; L-proline degradation into L-glutamate; L-glutamate from L-proline: step 2/2.</text>
</comment>
<dbReference type="InterPro" id="IPR005931">
    <property type="entry name" value="P5CDH/ALDH4A1"/>
</dbReference>
<evidence type="ECO:0000313" key="14">
    <source>
        <dbReference type="Proteomes" id="UP000000657"/>
    </source>
</evidence>
<dbReference type="InterPro" id="IPR016161">
    <property type="entry name" value="Ald_DH/histidinol_DH"/>
</dbReference>
<evidence type="ECO:0000259" key="12">
    <source>
        <dbReference type="Pfam" id="PF00171"/>
    </source>
</evidence>
<dbReference type="KEGG" id="fal:FRAAL4347"/>
<organism evidence="13 14">
    <name type="scientific">Frankia alni (strain DSM 45986 / CECT 9034 / ACN14a)</name>
    <dbReference type="NCBI Taxonomy" id="326424"/>
    <lineage>
        <taxon>Bacteria</taxon>
        <taxon>Bacillati</taxon>
        <taxon>Actinomycetota</taxon>
        <taxon>Actinomycetes</taxon>
        <taxon>Frankiales</taxon>
        <taxon>Frankiaceae</taxon>
        <taxon>Frankia</taxon>
    </lineage>
</organism>
<dbReference type="EMBL" id="CT573213">
    <property type="protein sequence ID" value="CAJ62989.1"/>
    <property type="molecule type" value="Genomic_DNA"/>
</dbReference>
<evidence type="ECO:0000256" key="6">
    <source>
        <dbReference type="ARBA" id="ARBA00023062"/>
    </source>
</evidence>
<dbReference type="FunFam" id="3.40.309.10:FF:000005">
    <property type="entry name" value="1-pyrroline-5-carboxylate dehydrogenase 1"/>
    <property type="match status" value="1"/>
</dbReference>
<feature type="compositionally biased region" description="Low complexity" evidence="11">
    <location>
        <begin position="576"/>
        <end position="593"/>
    </location>
</feature>
<keyword evidence="6" id="KW-0642">Proline metabolism</keyword>
<evidence type="ECO:0000256" key="9">
    <source>
        <dbReference type="PROSITE-ProRule" id="PRU10007"/>
    </source>
</evidence>
<protein>
    <recommendedName>
        <fullName evidence="7">L-glutamate gamma-semialdehyde dehydrogenase</fullName>
        <ecNumber evidence="3">1.2.1.88</ecNumber>
    </recommendedName>
    <alternativeName>
        <fullName evidence="7">L-glutamate gamma-semialdehyde dehydrogenase</fullName>
    </alternativeName>
</protein>
<dbReference type="InterPro" id="IPR016160">
    <property type="entry name" value="Ald_DH_CS_CYS"/>
</dbReference>
<evidence type="ECO:0000256" key="5">
    <source>
        <dbReference type="ARBA" id="ARBA00023027"/>
    </source>
</evidence>
<evidence type="ECO:0000256" key="8">
    <source>
        <dbReference type="ARBA" id="ARBA00048142"/>
    </source>
</evidence>
<evidence type="ECO:0000256" key="1">
    <source>
        <dbReference type="ARBA" id="ARBA00004786"/>
    </source>
</evidence>
<evidence type="ECO:0000256" key="2">
    <source>
        <dbReference type="ARBA" id="ARBA00009986"/>
    </source>
</evidence>
<feature type="active site" evidence="9">
    <location>
        <position position="285"/>
    </location>
</feature>
<proteinExistence type="inferred from homology"/>
<dbReference type="InterPro" id="IPR029510">
    <property type="entry name" value="Ald_DH_CS_GLU"/>
</dbReference>
<dbReference type="InterPro" id="IPR016163">
    <property type="entry name" value="Ald_DH_C"/>
</dbReference>
<dbReference type="Gene3D" id="3.40.605.10">
    <property type="entry name" value="Aldehyde Dehydrogenase, Chain A, domain 1"/>
    <property type="match status" value="1"/>
</dbReference>
<keyword evidence="4 10" id="KW-0560">Oxidoreductase</keyword>
<dbReference type="Pfam" id="PF00171">
    <property type="entry name" value="Aldedh"/>
    <property type="match status" value="1"/>
</dbReference>
<dbReference type="Proteomes" id="UP000000657">
    <property type="component" value="Chromosome"/>
</dbReference>
<keyword evidence="5" id="KW-0520">NAD</keyword>
<dbReference type="InterPro" id="IPR015590">
    <property type="entry name" value="Aldehyde_DH_dom"/>
</dbReference>
<accession>Q0RHN7</accession>
<evidence type="ECO:0000256" key="4">
    <source>
        <dbReference type="ARBA" id="ARBA00023002"/>
    </source>
</evidence>
<dbReference type="UniPathway" id="UPA00261">
    <property type="reaction ID" value="UER00374"/>
</dbReference>